<gene>
    <name evidence="1" type="ORF">A1A1_13862</name>
</gene>
<comment type="caution">
    <text evidence="1">The sequence shown here is derived from an EMBL/GenBank/DDBJ whole genome shotgun (WGS) entry which is preliminary data.</text>
</comment>
<name>A0AA87IK93_9BACL</name>
<dbReference type="Proteomes" id="UP000004725">
    <property type="component" value="Unassembled WGS sequence"/>
</dbReference>
<proteinExistence type="predicted"/>
<dbReference type="AlphaFoldDB" id="A0AA87IK93"/>
<evidence type="ECO:0000313" key="1">
    <source>
        <dbReference type="EMBL" id="EIM05912.1"/>
    </source>
</evidence>
<accession>A0AA87IK93</accession>
<evidence type="ECO:0000313" key="2">
    <source>
        <dbReference type="Proteomes" id="UP000004725"/>
    </source>
</evidence>
<sequence>MNIFQMKTKPHNQERLNDFIQGKFIAIGWPGIGNLEGASKEEVRKRLADKYSYESSRSLGNDLGNVWAFSETMKNDDIVFFQGHQNDVYIIKVGPYEYEKKYDNEEGMAHQRKFVLLKVVKKYELNSKIQELLRNRSAITKFKYALEEAELGFLEGESSVKNENVLSVGNDILLEALEIVCKELKSENEDRRFQAAVELLRFTK</sequence>
<reference evidence="1 2" key="1">
    <citation type="journal article" date="2012" name="J. Bacteriol.">
        <title>Genome Sequence of the Antarctic Psychrophile Bacterium Planococcus antarcticus DSM 14505.</title>
        <authorList>
            <person name="Margolles A."/>
            <person name="Gueimonde M."/>
            <person name="Sanchez B."/>
        </authorList>
    </citation>
    <scope>NUCLEOTIDE SEQUENCE [LARGE SCALE GENOMIC DNA]</scope>
    <source>
        <strain evidence="1 2">DSM 14505</strain>
    </source>
</reference>
<dbReference type="EMBL" id="AJYB01000046">
    <property type="protein sequence ID" value="EIM05912.1"/>
    <property type="molecule type" value="Genomic_DNA"/>
</dbReference>
<organism evidence="1 2">
    <name type="scientific">Planococcus antarcticus DSM 14505</name>
    <dbReference type="NCBI Taxonomy" id="1185653"/>
    <lineage>
        <taxon>Bacteria</taxon>
        <taxon>Bacillati</taxon>
        <taxon>Bacillota</taxon>
        <taxon>Bacilli</taxon>
        <taxon>Bacillales</taxon>
        <taxon>Caryophanaceae</taxon>
        <taxon>Planococcus</taxon>
    </lineage>
</organism>
<protein>
    <submittedName>
        <fullName evidence="1">Uncharacterized protein</fullName>
    </submittedName>
</protein>